<feature type="coiled-coil region" evidence="11">
    <location>
        <begin position="962"/>
        <end position="1028"/>
    </location>
</feature>
<dbReference type="Proteomes" id="UP000324924">
    <property type="component" value="Chromosome"/>
</dbReference>
<dbReference type="SUPFAM" id="SSF52374">
    <property type="entry name" value="Nucleotidylyl transferase"/>
    <property type="match status" value="1"/>
</dbReference>
<keyword evidence="16" id="KW-1185">Reference proteome</keyword>
<keyword evidence="3 10" id="KW-0436">Ligase</keyword>
<keyword evidence="4 10" id="KW-0547">Nucleotide-binding</keyword>
<evidence type="ECO:0000256" key="3">
    <source>
        <dbReference type="ARBA" id="ARBA00022598"/>
    </source>
</evidence>
<protein>
    <recommendedName>
        <fullName evidence="1 9">Valine--tRNA ligase</fullName>
        <ecNumber evidence="1 9">6.1.1.9</ecNumber>
    </recommendedName>
</protein>
<dbReference type="SUPFAM" id="SSF47323">
    <property type="entry name" value="Anticodon-binding domain of a subclass of class I aminoacyl-tRNA synthetases"/>
    <property type="match status" value="1"/>
</dbReference>
<evidence type="ECO:0000259" key="13">
    <source>
        <dbReference type="Pfam" id="PF00133"/>
    </source>
</evidence>
<dbReference type="InterPro" id="IPR001412">
    <property type="entry name" value="aa-tRNA-synth_I_CS"/>
</dbReference>
<evidence type="ECO:0000256" key="5">
    <source>
        <dbReference type="ARBA" id="ARBA00022840"/>
    </source>
</evidence>
<dbReference type="GO" id="GO:0005829">
    <property type="term" value="C:cytosol"/>
    <property type="evidence" value="ECO:0007669"/>
    <property type="project" value="TreeGrafter"/>
</dbReference>
<dbReference type="NCBIfam" id="TIGR00422">
    <property type="entry name" value="valS"/>
    <property type="match status" value="1"/>
</dbReference>
<dbReference type="EC" id="6.1.1.9" evidence="1 9"/>
<comment type="catalytic activity">
    <reaction evidence="8">
        <text>tRNA(Val) + L-valine + ATP = L-valyl-tRNA(Val) + AMP + diphosphate</text>
        <dbReference type="Rhea" id="RHEA:10704"/>
        <dbReference type="Rhea" id="RHEA-COMP:9672"/>
        <dbReference type="Rhea" id="RHEA-COMP:9708"/>
        <dbReference type="ChEBI" id="CHEBI:30616"/>
        <dbReference type="ChEBI" id="CHEBI:33019"/>
        <dbReference type="ChEBI" id="CHEBI:57762"/>
        <dbReference type="ChEBI" id="CHEBI:78442"/>
        <dbReference type="ChEBI" id="CHEBI:78537"/>
        <dbReference type="ChEBI" id="CHEBI:456215"/>
        <dbReference type="EC" id="6.1.1.9"/>
    </reaction>
</comment>
<dbReference type="RefSeq" id="WP_148972419.1">
    <property type="nucleotide sequence ID" value="NZ_CP043314.1"/>
</dbReference>
<evidence type="ECO:0000313" key="15">
    <source>
        <dbReference type="EMBL" id="QEK39296.1"/>
    </source>
</evidence>
<dbReference type="PRINTS" id="PR00986">
    <property type="entry name" value="TRNASYNTHVAL"/>
</dbReference>
<evidence type="ECO:0000256" key="8">
    <source>
        <dbReference type="ARBA" id="ARBA00047552"/>
    </source>
</evidence>
<dbReference type="InterPro" id="IPR002300">
    <property type="entry name" value="aa-tRNA-synth_Ia"/>
</dbReference>
<dbReference type="SUPFAM" id="SSF50677">
    <property type="entry name" value="ValRS/IleRS/LeuRS editing domain"/>
    <property type="match status" value="1"/>
</dbReference>
<feature type="domain" description="Aminoacyl-tRNA synthetase class Ia" evidence="13">
    <location>
        <begin position="15"/>
        <end position="641"/>
    </location>
</feature>
<dbReference type="Gene3D" id="3.40.50.620">
    <property type="entry name" value="HUPs"/>
    <property type="match status" value="2"/>
</dbReference>
<dbReference type="InterPro" id="IPR013155">
    <property type="entry name" value="M/V/L/I-tRNA-synth_anticd-bd"/>
</dbReference>
<dbReference type="EMBL" id="CP043314">
    <property type="protein sequence ID" value="QEK39296.1"/>
    <property type="molecule type" value="Genomic_DNA"/>
</dbReference>
<evidence type="ECO:0000256" key="4">
    <source>
        <dbReference type="ARBA" id="ARBA00022741"/>
    </source>
</evidence>
<dbReference type="NCBIfam" id="NF004349">
    <property type="entry name" value="PRK05729.1"/>
    <property type="match status" value="1"/>
</dbReference>
<dbReference type="AlphaFoldDB" id="A0A5C0UGP9"/>
<accession>A0A5C0UGP9</accession>
<dbReference type="OrthoDB" id="9810365at2"/>
<evidence type="ECO:0000256" key="12">
    <source>
        <dbReference type="SAM" id="MobiDB-lite"/>
    </source>
</evidence>
<evidence type="ECO:0000256" key="1">
    <source>
        <dbReference type="ARBA" id="ARBA00013169"/>
    </source>
</evidence>
<dbReference type="Gene3D" id="1.10.730.10">
    <property type="entry name" value="Isoleucyl-tRNA Synthetase, Domain 1"/>
    <property type="match status" value="1"/>
</dbReference>
<dbReference type="InterPro" id="IPR014729">
    <property type="entry name" value="Rossmann-like_a/b/a_fold"/>
</dbReference>
<organism evidence="15 16">
    <name type="scientific">Candidatus Nesciobacter abundans</name>
    <dbReference type="NCBI Taxonomy" id="2601668"/>
    <lineage>
        <taxon>Bacteria</taxon>
        <taxon>Pseudomonadati</taxon>
        <taxon>Pseudomonadota</taxon>
        <taxon>Alphaproteobacteria</taxon>
        <taxon>Holosporales</taxon>
        <taxon>Holosporaceae</taxon>
        <taxon>Candidatus Nesciobacter</taxon>
    </lineage>
</organism>
<evidence type="ECO:0000256" key="7">
    <source>
        <dbReference type="ARBA" id="ARBA00023146"/>
    </source>
</evidence>
<dbReference type="Gene3D" id="3.90.740.10">
    <property type="entry name" value="Valyl/Leucyl/Isoleucyl-tRNA synthetase, editing domain"/>
    <property type="match status" value="1"/>
</dbReference>
<evidence type="ECO:0000256" key="9">
    <source>
        <dbReference type="NCBIfam" id="TIGR00422"/>
    </source>
</evidence>
<dbReference type="InterPro" id="IPR002303">
    <property type="entry name" value="Valyl-tRNA_ligase"/>
</dbReference>
<sequence length="1034" mass="120462">MNYSKSVTNMEKNFFSKADPFQKSSKYESKSRMVLPPPNITGKLHIGHALNAFVQDLKVRYERSFNNNKISWIPGTDHAGIATQIMVEKLLLESNIKKEDLGREKFLEKVWEWKEKYQDNIYDQLKKLGLELDWDQAKFTMDEDVQEAVSEAFCKFYKSGLIFKDNRIVHWDTKMQTAISDLEVRNEEVTGYMYYIKYYFENSLSEDSPKNTTEEPISENFVTVATTRPETMFGDKAIAVNPNDERYKNLIGRSAYIPMTDIKIPIISDERCDMEKGSGAVKITPAHDFLDFEIGKDHDLEVQNIIDKYGKLSGDSVPKSLQNIDRLEARKKIIKELKDKELLVKEEKIKHIIPHGDRSGSILEPMATKQWFLDMDSMASEAKEDIQNIAVFPQNYIKIFNHWMNNIQPWCISRQIWWGHQIPVWYFDDNHIYDLEKYNSYKKHGTNYLTSDYGQINKDNEQFSKNANLNHEFLNQVNFEKRFIVAKDIESARKIAKDIGIKNDSLTQETDVLDTWFSSALWPLVNSKEINSIFTNSLNQELNQKSTQELSKGLDPKNEEYPNECIITGSDILFFWVARMIMFCKFFSKKIPFKQIYLHGLVQDSFGKKMSKSKNNAMDPLDIIAEEGIDVLRYALLSSSVPGKNVKFGKQNIEKSRHFCIKIWNVFKFIKSNCSELFDVNIHTPENMEDNLKSGESSQTHDSQEIKKQNIPQEESSYNLPENLHPWNSFIVLKISDIRKTILDFISEWKIHEASNEIYKLIWEDFCSLYIEGCKSMLNSEHSMETKIVITESFKELIRILNPFMPVLSTEIFSLMENINPQTKAYNSNLTNKPCNTSCSFDSILDSILKKKSQKENQENETLIKSKTLDYIKEITEITDSIRYCKGVLGIENSIIYHVNIKQDHVGENIIQGSKSHLESNVEKDEVFYNIIEKLSGFKIHPSKEPKNDMTPYPLQQGVLYINFLDKDLNKLKNKIKKEKEKSYQDLSDAERKIENKQFIENAPTEIKEEIKERIAKLKQIVDNFDKVELMWSK</sequence>
<dbReference type="Gene3D" id="2.170.220.10">
    <property type="match status" value="1"/>
</dbReference>
<evidence type="ECO:0000256" key="2">
    <source>
        <dbReference type="ARBA" id="ARBA00022490"/>
    </source>
</evidence>
<dbReference type="Pfam" id="PF08264">
    <property type="entry name" value="Anticodon_1"/>
    <property type="match status" value="1"/>
</dbReference>
<gene>
    <name evidence="15" type="ORF">FZC36_02590</name>
</gene>
<dbReference type="GO" id="GO:0006438">
    <property type="term" value="P:valyl-tRNA aminoacylation"/>
    <property type="evidence" value="ECO:0007669"/>
    <property type="project" value="UniProtKB-UniRule"/>
</dbReference>
<feature type="region of interest" description="Disordered" evidence="12">
    <location>
        <begin position="689"/>
        <end position="712"/>
    </location>
</feature>
<keyword evidence="2" id="KW-0963">Cytoplasm</keyword>
<reference evidence="15 16" key="1">
    <citation type="submission" date="2019-08" db="EMBL/GenBank/DDBJ databases">
        <title>Highly reduced genomes of protist endosymbionts show evolutionary convergence.</title>
        <authorList>
            <person name="George E."/>
            <person name="Husnik F."/>
            <person name="Tashyreva D."/>
            <person name="Prokopchuk G."/>
            <person name="Horak A."/>
            <person name="Kwong W.K."/>
            <person name="Lukes J."/>
            <person name="Keeling P.J."/>
        </authorList>
    </citation>
    <scope>NUCLEOTIDE SEQUENCE [LARGE SCALE GENOMIC DNA]</scope>
    <source>
        <strain evidence="15">1604HC</strain>
    </source>
</reference>
<dbReference type="InterPro" id="IPR010978">
    <property type="entry name" value="tRNA-bd_arm"/>
</dbReference>
<dbReference type="InterPro" id="IPR037118">
    <property type="entry name" value="Val-tRNA_synth_C_sf"/>
</dbReference>
<dbReference type="Pfam" id="PF00133">
    <property type="entry name" value="tRNA-synt_1"/>
    <property type="match status" value="1"/>
</dbReference>
<dbReference type="InterPro" id="IPR009080">
    <property type="entry name" value="tRNAsynth_Ia_anticodon-bd"/>
</dbReference>
<feature type="domain" description="Methionyl/Valyl/Leucyl/Isoleucyl-tRNA synthetase anticodon-binding" evidence="14">
    <location>
        <begin position="732"/>
        <end position="887"/>
    </location>
</feature>
<evidence type="ECO:0000256" key="11">
    <source>
        <dbReference type="SAM" id="Coils"/>
    </source>
</evidence>
<dbReference type="PANTHER" id="PTHR11946:SF93">
    <property type="entry name" value="VALINE--TRNA LIGASE, CHLOROPLASTIC_MITOCHONDRIAL 2"/>
    <property type="match status" value="1"/>
</dbReference>
<dbReference type="SUPFAM" id="SSF46589">
    <property type="entry name" value="tRNA-binding arm"/>
    <property type="match status" value="1"/>
</dbReference>
<dbReference type="Gene3D" id="1.10.287.380">
    <property type="entry name" value="Valyl-tRNA synthetase, C-terminal domain"/>
    <property type="match status" value="1"/>
</dbReference>
<dbReference type="GO" id="GO:0005524">
    <property type="term" value="F:ATP binding"/>
    <property type="evidence" value="ECO:0007669"/>
    <property type="project" value="UniProtKB-KW"/>
</dbReference>
<evidence type="ECO:0000256" key="10">
    <source>
        <dbReference type="RuleBase" id="RU363035"/>
    </source>
</evidence>
<proteinExistence type="inferred from homology"/>
<evidence type="ECO:0000256" key="6">
    <source>
        <dbReference type="ARBA" id="ARBA00022917"/>
    </source>
</evidence>
<evidence type="ECO:0000313" key="16">
    <source>
        <dbReference type="Proteomes" id="UP000324924"/>
    </source>
</evidence>
<name>A0A5C0UGP9_9PROT</name>
<keyword evidence="11" id="KW-0175">Coiled coil</keyword>
<keyword evidence="6 10" id="KW-0648">Protein biosynthesis</keyword>
<dbReference type="PROSITE" id="PS00178">
    <property type="entry name" value="AA_TRNA_LIGASE_I"/>
    <property type="match status" value="1"/>
</dbReference>
<evidence type="ECO:0000259" key="14">
    <source>
        <dbReference type="Pfam" id="PF08264"/>
    </source>
</evidence>
<keyword evidence="5 10" id="KW-0067">ATP-binding</keyword>
<dbReference type="InterPro" id="IPR009008">
    <property type="entry name" value="Val/Leu/Ile-tRNA-synth_edit"/>
</dbReference>
<comment type="similarity">
    <text evidence="10">Belongs to the class-I aminoacyl-tRNA synthetase family.</text>
</comment>
<dbReference type="GO" id="GO:0004832">
    <property type="term" value="F:valine-tRNA ligase activity"/>
    <property type="evidence" value="ECO:0007669"/>
    <property type="project" value="UniProtKB-UniRule"/>
</dbReference>
<dbReference type="PANTHER" id="PTHR11946">
    <property type="entry name" value="VALYL-TRNA SYNTHETASES"/>
    <property type="match status" value="1"/>
</dbReference>
<dbReference type="KEGG" id="nabu:FZC36_02590"/>
<keyword evidence="7 10" id="KW-0030">Aminoacyl-tRNA synthetase</keyword>
<dbReference type="GO" id="GO:0002161">
    <property type="term" value="F:aminoacyl-tRNA deacylase activity"/>
    <property type="evidence" value="ECO:0007669"/>
    <property type="project" value="InterPro"/>
</dbReference>